<evidence type="ECO:0000313" key="3">
    <source>
        <dbReference type="Proteomes" id="UP000004221"/>
    </source>
</evidence>
<dbReference type="EMBL" id="CAGS01000047">
    <property type="protein sequence ID" value="CCF82655.1"/>
    <property type="molecule type" value="Genomic_DNA"/>
</dbReference>
<organism evidence="2 3">
    <name type="scientific">Nitrolancea hollandica Lb</name>
    <dbReference type="NCBI Taxonomy" id="1129897"/>
    <lineage>
        <taxon>Bacteria</taxon>
        <taxon>Pseudomonadati</taxon>
        <taxon>Thermomicrobiota</taxon>
        <taxon>Thermomicrobia</taxon>
        <taxon>Sphaerobacterales</taxon>
        <taxon>Sphaerobacterineae</taxon>
        <taxon>Sphaerobacteraceae</taxon>
        <taxon>Nitrolancea</taxon>
    </lineage>
</organism>
<comment type="caution">
    <text evidence="2">The sequence shown here is derived from an EMBL/GenBank/DDBJ whole genome shotgun (WGS) entry which is preliminary data.</text>
</comment>
<protein>
    <recommendedName>
        <fullName evidence="1">DUF5808 domain-containing protein</fullName>
    </recommendedName>
</protein>
<sequence length="91" mass="10640">MRRTLKVIAGLVAAFLLVSALLQQLRKPAGERSWIGRTFGMPYDLRFPTLERVQERWWNPNDERIFTPKTFGVGWDVNLYQVIHRLRGLTA</sequence>
<name>I4ED93_9BACT</name>
<dbReference type="InterPro" id="IPR043831">
    <property type="entry name" value="DUF5808"/>
</dbReference>
<dbReference type="RefSeq" id="WP_008474899.1">
    <property type="nucleotide sequence ID" value="NZ_CAGS01000047.1"/>
</dbReference>
<evidence type="ECO:0000259" key="1">
    <source>
        <dbReference type="Pfam" id="PF19124"/>
    </source>
</evidence>
<accession>I4ED93</accession>
<evidence type="ECO:0000313" key="2">
    <source>
        <dbReference type="EMBL" id="CCF82655.1"/>
    </source>
</evidence>
<proteinExistence type="predicted"/>
<dbReference type="Pfam" id="PF19124">
    <property type="entry name" value="DUF5808"/>
    <property type="match status" value="1"/>
</dbReference>
<dbReference type="Proteomes" id="UP000004221">
    <property type="component" value="Unassembled WGS sequence"/>
</dbReference>
<keyword evidence="3" id="KW-1185">Reference proteome</keyword>
<reference evidence="2 3" key="1">
    <citation type="journal article" date="2012" name="ISME J.">
        <title>Nitrification expanded: discovery, physiology and genomics of a nitrite-oxidizing bacterium from the phylum Chloroflexi.</title>
        <authorList>
            <person name="Sorokin D.Y."/>
            <person name="Lucker S."/>
            <person name="Vejmelkova D."/>
            <person name="Kostrikina N.A."/>
            <person name="Kleerebezem R."/>
            <person name="Rijpstra W.I."/>
            <person name="Damste J.S."/>
            <person name="Le Paslier D."/>
            <person name="Muyzer G."/>
            <person name="Wagner M."/>
            <person name="van Loosdrecht M.C."/>
            <person name="Daims H."/>
        </authorList>
    </citation>
    <scope>NUCLEOTIDE SEQUENCE [LARGE SCALE GENOMIC DNA]</scope>
    <source>
        <strain evidence="3">none</strain>
    </source>
</reference>
<feature type="domain" description="DUF5808" evidence="1">
    <location>
        <begin position="60"/>
        <end position="84"/>
    </location>
</feature>
<dbReference type="OrthoDB" id="4558476at2"/>
<dbReference type="AlphaFoldDB" id="I4ED93"/>
<gene>
    <name evidence="2" type="ORF">NITHO_1400006</name>
</gene>